<evidence type="ECO:0000259" key="6">
    <source>
        <dbReference type="Pfam" id="PF08028"/>
    </source>
</evidence>
<proteinExistence type="inferred from homology"/>
<dbReference type="InterPro" id="IPR013786">
    <property type="entry name" value="AcylCoA_DH/ox_N"/>
</dbReference>
<dbReference type="InterPro" id="IPR046373">
    <property type="entry name" value="Acyl-CoA_Oxase/DH_mid-dom_sf"/>
</dbReference>
<accession>A0A1X0XT18</accession>
<dbReference type="GO" id="GO:0003995">
    <property type="term" value="F:acyl-CoA dehydrogenase activity"/>
    <property type="evidence" value="ECO:0007669"/>
    <property type="project" value="TreeGrafter"/>
</dbReference>
<evidence type="ECO:0000313" key="7">
    <source>
        <dbReference type="EMBL" id="ORJ55998.1"/>
    </source>
</evidence>
<protein>
    <recommendedName>
        <fullName evidence="9">Acyl-CoA dehydrogenase</fullName>
    </recommendedName>
</protein>
<keyword evidence="2" id="KW-0274">FAD</keyword>
<dbReference type="STRING" id="1784.VC42_21805"/>
<dbReference type="GO" id="GO:0005737">
    <property type="term" value="C:cytoplasm"/>
    <property type="evidence" value="ECO:0007669"/>
    <property type="project" value="TreeGrafter"/>
</dbReference>
<feature type="domain" description="Acyl-CoA dehydrogenase/oxidase N-terminal" evidence="5">
    <location>
        <begin position="35"/>
        <end position="109"/>
    </location>
</feature>
<dbReference type="PANTHER" id="PTHR48083:SF19">
    <property type="entry name" value="FLAVIN-DEPENDENT MONOOXYGENASE, OXYGENASE SUBUNIT HSAA"/>
    <property type="match status" value="1"/>
</dbReference>
<evidence type="ECO:0000256" key="2">
    <source>
        <dbReference type="ARBA" id="ARBA00022827"/>
    </source>
</evidence>
<evidence type="ECO:0008006" key="9">
    <source>
        <dbReference type="Google" id="ProtNLM"/>
    </source>
</evidence>
<dbReference type="InterPro" id="IPR009100">
    <property type="entry name" value="AcylCoA_DH/oxidase_NM_dom_sf"/>
</dbReference>
<dbReference type="PANTHER" id="PTHR48083">
    <property type="entry name" value="MEDIUM-CHAIN SPECIFIC ACYL-COA DEHYDROGENASE, MITOCHONDRIAL-RELATED"/>
    <property type="match status" value="1"/>
</dbReference>
<evidence type="ECO:0000313" key="8">
    <source>
        <dbReference type="Proteomes" id="UP000193040"/>
    </source>
</evidence>
<keyword evidence="1" id="KW-0285">Flavoprotein</keyword>
<dbReference type="GO" id="GO:0033539">
    <property type="term" value="P:fatty acid beta-oxidation using acyl-CoA dehydrogenase"/>
    <property type="evidence" value="ECO:0007669"/>
    <property type="project" value="TreeGrafter"/>
</dbReference>
<dbReference type="SUPFAM" id="SSF56645">
    <property type="entry name" value="Acyl-CoA dehydrogenase NM domain-like"/>
    <property type="match status" value="1"/>
</dbReference>
<dbReference type="PIRSF" id="PIRSF016578">
    <property type="entry name" value="HsaA"/>
    <property type="match status" value="1"/>
</dbReference>
<dbReference type="RefSeq" id="WP_084952934.1">
    <property type="nucleotide sequence ID" value="NZ_MZZM01000028.1"/>
</dbReference>
<dbReference type="InterPro" id="IPR013107">
    <property type="entry name" value="Acyl-CoA_DH_C"/>
</dbReference>
<dbReference type="InterPro" id="IPR036250">
    <property type="entry name" value="AcylCo_DH-like_C"/>
</dbReference>
<dbReference type="Gene3D" id="2.40.110.10">
    <property type="entry name" value="Butyryl-CoA Dehydrogenase, subunit A, domain 2"/>
    <property type="match status" value="1"/>
</dbReference>
<feature type="domain" description="Acyl-CoA dehydrogenase C-terminal" evidence="6">
    <location>
        <begin position="238"/>
        <end position="370"/>
    </location>
</feature>
<dbReference type="AlphaFoldDB" id="A0A1X0XT18"/>
<dbReference type="GO" id="GO:0016712">
    <property type="term" value="F:oxidoreductase activity, acting on paired donors, with incorporation or reduction of molecular oxygen, reduced flavin or flavoprotein as one donor, and incorporation of one atom of oxygen"/>
    <property type="evidence" value="ECO:0007669"/>
    <property type="project" value="TreeGrafter"/>
</dbReference>
<comment type="similarity">
    <text evidence="4">Belongs to the HpaH/HsaA monooxygenase family.</text>
</comment>
<evidence type="ECO:0000256" key="4">
    <source>
        <dbReference type="ARBA" id="ARBA00049661"/>
    </source>
</evidence>
<evidence type="ECO:0000259" key="5">
    <source>
        <dbReference type="Pfam" id="PF02771"/>
    </source>
</evidence>
<dbReference type="EMBL" id="MZZM01000028">
    <property type="protein sequence ID" value="ORJ55998.1"/>
    <property type="molecule type" value="Genomic_DNA"/>
</dbReference>
<reference evidence="7 8" key="1">
    <citation type="submission" date="2017-03" db="EMBL/GenBank/DDBJ databases">
        <title>Genomic insights into Mycobacterium simiae human colonization.</title>
        <authorList>
            <person name="Steffani J.L."/>
            <person name="Brunck M.E."/>
            <person name="Cruz E."/>
            <person name="Montiel R."/>
            <person name="Barona F."/>
        </authorList>
    </citation>
    <scope>NUCLEOTIDE SEQUENCE [LARGE SCALE GENOMIC DNA]</scope>
    <source>
        <strain evidence="7 8">MsiGto</strain>
    </source>
</reference>
<dbReference type="InterPro" id="IPR050741">
    <property type="entry name" value="Acyl-CoA_dehydrogenase"/>
</dbReference>
<dbReference type="Gene3D" id="1.20.140.10">
    <property type="entry name" value="Butyryl-CoA Dehydrogenase, subunit A, domain 3"/>
    <property type="match status" value="1"/>
</dbReference>
<dbReference type="InterPro" id="IPR037069">
    <property type="entry name" value="AcylCoA_DH/ox_N_sf"/>
</dbReference>
<dbReference type="Pfam" id="PF08028">
    <property type="entry name" value="Acyl-CoA_dh_2"/>
    <property type="match status" value="1"/>
</dbReference>
<gene>
    <name evidence="7" type="ORF">B5M45_24265</name>
</gene>
<name>A0A1X0XT18_MYCSI</name>
<dbReference type="Gene3D" id="1.10.540.10">
    <property type="entry name" value="Acyl-CoA dehydrogenase/oxidase, N-terminal domain"/>
    <property type="match status" value="1"/>
</dbReference>
<evidence type="ECO:0000256" key="3">
    <source>
        <dbReference type="ARBA" id="ARBA00023002"/>
    </source>
</evidence>
<dbReference type="Pfam" id="PF02771">
    <property type="entry name" value="Acyl-CoA_dh_N"/>
    <property type="match status" value="1"/>
</dbReference>
<dbReference type="Proteomes" id="UP000193040">
    <property type="component" value="Unassembled WGS sequence"/>
</dbReference>
<comment type="caution">
    <text evidence="7">The sequence shown here is derived from an EMBL/GenBank/DDBJ whole genome shotgun (WGS) entry which is preliminary data.</text>
</comment>
<dbReference type="GO" id="GO:0050660">
    <property type="term" value="F:flavin adenine dinucleotide binding"/>
    <property type="evidence" value="ECO:0007669"/>
    <property type="project" value="InterPro"/>
</dbReference>
<organism evidence="7 8">
    <name type="scientific">Mycobacterium simiae</name>
    <name type="common">Mycobacterium habana</name>
    <dbReference type="NCBI Taxonomy" id="1784"/>
    <lineage>
        <taxon>Bacteria</taxon>
        <taxon>Bacillati</taxon>
        <taxon>Actinomycetota</taxon>
        <taxon>Actinomycetes</taxon>
        <taxon>Mycobacteriales</taxon>
        <taxon>Mycobacteriaceae</taxon>
        <taxon>Mycobacterium</taxon>
        <taxon>Mycobacterium simiae complex</taxon>
    </lineage>
</organism>
<sequence length="393" mass="41230">MTTTPVDCDAAHQELLANAVRLQPLLRDSVLSSEAMRRLPDETVETLTDAGFFRLLKPHRFGGLPVGQRTMLELTEALGAANASAAWLVSITAGGTAVAKHGSERAQSEVFSSPDSRIAGGLAPGTACRVDGGLLISGSWSYASGAPHADWAAIHAAVSGQDDGDTKSYLCLVPAAELRLRDTWHTVGMRGTASQTFLANQVFVPDHRTIPFSTLLGRSVAPSEPEAQPPLAAVAPLVLVGPLLGIGRAAADLAIEQAGAKPLTDTFFARQSDSVGVQIQIAEAELKLRSARLHALEVADAVDAGEIGHGEAGYAQRARARAQCGYAAQQVLEAIQILVNVHGAGSFADSNAMQQHWRDANVGARHAGLNSFVGYEIYGKSLLGVAERISPLV</sequence>
<keyword evidence="3" id="KW-0560">Oxidoreductase</keyword>
<evidence type="ECO:0000256" key="1">
    <source>
        <dbReference type="ARBA" id="ARBA00022630"/>
    </source>
</evidence>
<keyword evidence="8" id="KW-1185">Reference proteome</keyword>
<dbReference type="SUPFAM" id="SSF47203">
    <property type="entry name" value="Acyl-CoA dehydrogenase C-terminal domain-like"/>
    <property type="match status" value="1"/>
</dbReference>